<protein>
    <submittedName>
        <fullName evidence="2">Uncharacterized protein</fullName>
    </submittedName>
</protein>
<organism evidence="2 3">
    <name type="scientific">Polarella glacialis</name>
    <name type="common">Dinoflagellate</name>
    <dbReference type="NCBI Taxonomy" id="89957"/>
    <lineage>
        <taxon>Eukaryota</taxon>
        <taxon>Sar</taxon>
        <taxon>Alveolata</taxon>
        <taxon>Dinophyceae</taxon>
        <taxon>Suessiales</taxon>
        <taxon>Suessiaceae</taxon>
        <taxon>Polarella</taxon>
    </lineage>
</organism>
<feature type="compositionally biased region" description="Low complexity" evidence="1">
    <location>
        <begin position="48"/>
        <end position="63"/>
    </location>
</feature>
<keyword evidence="3" id="KW-1185">Reference proteome</keyword>
<reference evidence="2" key="1">
    <citation type="submission" date="2021-02" db="EMBL/GenBank/DDBJ databases">
        <authorList>
            <person name="Dougan E. K."/>
            <person name="Rhodes N."/>
            <person name="Thang M."/>
            <person name="Chan C."/>
        </authorList>
    </citation>
    <scope>NUCLEOTIDE SEQUENCE</scope>
</reference>
<evidence type="ECO:0000313" key="2">
    <source>
        <dbReference type="EMBL" id="CAE8643065.1"/>
    </source>
</evidence>
<gene>
    <name evidence="2" type="ORF">PGLA1383_LOCUS57434</name>
</gene>
<accession>A0A813HZ96</accession>
<feature type="region of interest" description="Disordered" evidence="1">
    <location>
        <begin position="42"/>
        <end position="73"/>
    </location>
</feature>
<evidence type="ECO:0000313" key="3">
    <source>
        <dbReference type="Proteomes" id="UP000654075"/>
    </source>
</evidence>
<dbReference type="Proteomes" id="UP000654075">
    <property type="component" value="Unassembled WGS sequence"/>
</dbReference>
<proteinExistence type="predicted"/>
<name>A0A813HZ96_POLGL</name>
<dbReference type="EMBL" id="CAJNNV010033258">
    <property type="protein sequence ID" value="CAE8643065.1"/>
    <property type="molecule type" value="Genomic_DNA"/>
</dbReference>
<comment type="caution">
    <text evidence="2">The sequence shown here is derived from an EMBL/GenBank/DDBJ whole genome shotgun (WGS) entry which is preliminary data.</text>
</comment>
<dbReference type="AlphaFoldDB" id="A0A813HZ96"/>
<sequence>MGGGGPELVDGQFSPAGRITEKSMRKLRHHVETSDLGLVNAALEASGRLSPTPSPQSRSTSLQAQKPAQRFVPTELVDDSETPYIASDLLSSSLMSPKGMKVSLLPASPSDRAVRDKISAVKGNTLSMSATFPGGFGATGLSDKALDESMLGKSAKSKISTGFESGGSSASASSPTAKLTCAFTSLGKDAENLCDLAGSLHRRFCFPTKGETKPGIGHYRVNDAVVRDRMPEWNFGEKPKHVPIRPKELDAGTELGESFSSFGSPFHRTSGLEQIGLATERPNLAVISKIRMSLASDQQGSVTEWAKQDEHSSVISREPVWDLSRQEGRKKSSALTTCQFFEAGKYNVNYVAVESPTKSGMKWQKVLSRAQTAENLGYSSPKAMLKPPTERLSADRSLYRGCAVSVQSKTHISDWSKDLDRPPLMKKQKAMYDEDDLEAASTVFEQEMSFDASSADHAVVRRRDLWPPMSANLARDRAGRGSRLLQGDIGMLHSYGIEFPETSDELGSVESTKEIRSRLRPDMGCRFNQLKGRYPKKELTPQVFSRLKQPRNHAAPEFARTAKKGFTSRASVDRPLAAVRSRTHEALENWDIEGRDEAETRPFPSA</sequence>
<evidence type="ECO:0000256" key="1">
    <source>
        <dbReference type="SAM" id="MobiDB-lite"/>
    </source>
</evidence>